<evidence type="ECO:0000256" key="8">
    <source>
        <dbReference type="ARBA" id="ARBA00022927"/>
    </source>
</evidence>
<evidence type="ECO:0000256" key="7">
    <source>
        <dbReference type="ARBA" id="ARBA00022490"/>
    </source>
</evidence>
<dbReference type="KEGG" id="dqu:106740857"/>
<evidence type="ECO:0000313" key="13">
    <source>
        <dbReference type="RefSeq" id="XP_014467790.1"/>
    </source>
</evidence>
<dbReference type="InterPro" id="IPR013883">
    <property type="entry name" value="TF_Iwr1_dom"/>
</dbReference>
<evidence type="ECO:0000256" key="9">
    <source>
        <dbReference type="ARBA" id="ARBA00023242"/>
    </source>
</evidence>
<dbReference type="Pfam" id="PF08574">
    <property type="entry name" value="Iwr1"/>
    <property type="match status" value="1"/>
</dbReference>
<comment type="similarity">
    <text evidence="4">Belongs to the IWR1/SLC7A6OS family.</text>
</comment>
<dbReference type="GO" id="GO:0005737">
    <property type="term" value="C:cytoplasm"/>
    <property type="evidence" value="ECO:0007669"/>
    <property type="project" value="UniProtKB-SubCell"/>
</dbReference>
<dbReference type="CTD" id="49505"/>
<evidence type="ECO:0000256" key="5">
    <source>
        <dbReference type="ARBA" id="ARBA00017036"/>
    </source>
</evidence>
<evidence type="ECO:0000256" key="3">
    <source>
        <dbReference type="ARBA" id="ARBA00004496"/>
    </source>
</evidence>
<keyword evidence="9" id="KW-0539">Nucleus</keyword>
<evidence type="ECO:0000256" key="1">
    <source>
        <dbReference type="ARBA" id="ARBA00003202"/>
    </source>
</evidence>
<dbReference type="AlphaFoldDB" id="A0A6P3WNR5"/>
<evidence type="ECO:0000256" key="4">
    <source>
        <dbReference type="ARBA" id="ARBA00010218"/>
    </source>
</evidence>
<feature type="compositionally biased region" description="Acidic residues" evidence="10">
    <location>
        <begin position="275"/>
        <end position="295"/>
    </location>
</feature>
<dbReference type="RefSeq" id="XP_014467790.1">
    <property type="nucleotide sequence ID" value="XM_014612304.1"/>
</dbReference>
<organism evidence="12 13">
    <name type="scientific">Dinoponera quadriceps</name>
    <name type="common">South American ant</name>
    <dbReference type="NCBI Taxonomy" id="609295"/>
    <lineage>
        <taxon>Eukaryota</taxon>
        <taxon>Metazoa</taxon>
        <taxon>Ecdysozoa</taxon>
        <taxon>Arthropoda</taxon>
        <taxon>Hexapoda</taxon>
        <taxon>Insecta</taxon>
        <taxon>Pterygota</taxon>
        <taxon>Neoptera</taxon>
        <taxon>Endopterygota</taxon>
        <taxon>Hymenoptera</taxon>
        <taxon>Apocrita</taxon>
        <taxon>Aculeata</taxon>
        <taxon>Formicoidea</taxon>
        <taxon>Formicidae</taxon>
        <taxon>Ponerinae</taxon>
        <taxon>Ponerini</taxon>
        <taxon>Dinoponera</taxon>
    </lineage>
</organism>
<dbReference type="GO" id="GO:0015031">
    <property type="term" value="P:protein transport"/>
    <property type="evidence" value="ECO:0007669"/>
    <property type="project" value="UniProtKB-KW"/>
</dbReference>
<dbReference type="Proteomes" id="UP000515204">
    <property type="component" value="Unplaced"/>
</dbReference>
<protein>
    <recommendedName>
        <fullName evidence="5">Probable RNA polymerase II nuclear localization protein SLC7A6OS</fullName>
    </recommendedName>
</protein>
<dbReference type="PANTHER" id="PTHR31196:SF2">
    <property type="entry name" value="RNA POLYMERASE II NUCLEAR LOCALIZATION PROTEIN SLC7A6OS-RELATED"/>
    <property type="match status" value="1"/>
</dbReference>
<feature type="region of interest" description="Disordered" evidence="10">
    <location>
        <begin position="272"/>
        <end position="304"/>
    </location>
</feature>
<name>A0A6P3WNR5_DINQU</name>
<dbReference type="PANTHER" id="PTHR31196">
    <property type="entry name" value="RNA POLYMERASE II NUCLEAR LOCALIZATION PROTEIN SLC7A6OS-RELATED"/>
    <property type="match status" value="1"/>
</dbReference>
<gene>
    <name evidence="13" type="primary">LOC106740857</name>
</gene>
<feature type="region of interest" description="Disordered" evidence="10">
    <location>
        <begin position="190"/>
        <end position="224"/>
    </location>
</feature>
<dbReference type="GeneID" id="106740857"/>
<keyword evidence="8" id="KW-0653">Protein transport</keyword>
<feature type="domain" description="Transcription factor Iwr1" evidence="11">
    <location>
        <begin position="154"/>
        <end position="215"/>
    </location>
</feature>
<evidence type="ECO:0000313" key="12">
    <source>
        <dbReference type="Proteomes" id="UP000515204"/>
    </source>
</evidence>
<proteinExistence type="inferred from homology"/>
<dbReference type="GO" id="GO:0005634">
    <property type="term" value="C:nucleus"/>
    <property type="evidence" value="ECO:0007669"/>
    <property type="project" value="UniProtKB-SubCell"/>
</dbReference>
<evidence type="ECO:0000256" key="2">
    <source>
        <dbReference type="ARBA" id="ARBA00004123"/>
    </source>
</evidence>
<accession>A0A6P3WNR5</accession>
<evidence type="ECO:0000259" key="11">
    <source>
        <dbReference type="Pfam" id="PF08574"/>
    </source>
</evidence>
<dbReference type="GO" id="GO:0032502">
    <property type="term" value="P:developmental process"/>
    <property type="evidence" value="ECO:0007669"/>
    <property type="project" value="TreeGrafter"/>
</dbReference>
<feature type="compositionally biased region" description="Polar residues" evidence="10">
    <location>
        <begin position="200"/>
        <end position="215"/>
    </location>
</feature>
<evidence type="ECO:0000256" key="6">
    <source>
        <dbReference type="ARBA" id="ARBA00022448"/>
    </source>
</evidence>
<keyword evidence="12" id="KW-1185">Reference proteome</keyword>
<comment type="subcellular location">
    <subcellularLocation>
        <location evidence="3">Cytoplasm</location>
    </subcellularLocation>
    <subcellularLocation>
        <location evidence="2">Nucleus</location>
    </subcellularLocation>
</comment>
<evidence type="ECO:0000256" key="10">
    <source>
        <dbReference type="SAM" id="MobiDB-lite"/>
    </source>
</evidence>
<sequence length="304" mass="34576">MATILRVKRRDSVLPEDALILCKRQKLSNDDDDDEAAYSDVVPAIAKFAGTLKNPEESILKHLVKTLNKEELKATFKQHPSMNVLVQMREQAKENSAKNRYKVVNRHRSLNTSDIEEFEDKVMRFIDVEDSASLIANQNTAAAVIEEDEDKHSNYVYDVYYADNCDSSNDYVSIHPLNSQELVYETPAEEGYASDHDSNDSNAESYYQNSYPNTEASDEDSVDEDDMRAAIDGLRVYDFSSDEDYLDNTEDYGDEGEVHGCAYTRYKQRMKPLFDESEDTETSSENNSDNDDEAFLDQGTDVSC</sequence>
<comment type="function">
    <text evidence="1">Directs RNA polymerase II nuclear import.</text>
</comment>
<reference evidence="13" key="1">
    <citation type="submission" date="2025-08" db="UniProtKB">
        <authorList>
            <consortium name="RefSeq"/>
        </authorList>
    </citation>
    <scope>IDENTIFICATION</scope>
</reference>
<dbReference type="InterPro" id="IPR040218">
    <property type="entry name" value="SLC7A6OS"/>
</dbReference>
<keyword evidence="6" id="KW-0813">Transport</keyword>
<keyword evidence="7" id="KW-0963">Cytoplasm</keyword>
<dbReference type="OrthoDB" id="6255506at2759"/>